<accession>A0A841R174</accession>
<evidence type="ECO:0000313" key="5">
    <source>
        <dbReference type="EMBL" id="MBB6478714.1"/>
    </source>
</evidence>
<dbReference type="PIRSF" id="PIRSF005902">
    <property type="entry name" value="DNase_TatD"/>
    <property type="match status" value="1"/>
</dbReference>
<dbReference type="Proteomes" id="UP000587760">
    <property type="component" value="Unassembled WGS sequence"/>
</dbReference>
<dbReference type="AlphaFoldDB" id="A0A841R174"/>
<dbReference type="PROSITE" id="PS01091">
    <property type="entry name" value="TATD_3"/>
    <property type="match status" value="1"/>
</dbReference>
<evidence type="ECO:0000256" key="3">
    <source>
        <dbReference type="ARBA" id="ARBA00022801"/>
    </source>
</evidence>
<feature type="binding site" evidence="4">
    <location>
        <position position="81"/>
    </location>
    <ligand>
        <name>a divalent metal cation</name>
        <dbReference type="ChEBI" id="CHEBI:60240"/>
        <label>1</label>
    </ligand>
</feature>
<dbReference type="SUPFAM" id="SSF51556">
    <property type="entry name" value="Metallo-dependent hydrolases"/>
    <property type="match status" value="1"/>
</dbReference>
<dbReference type="GO" id="GO:0004536">
    <property type="term" value="F:DNA nuclease activity"/>
    <property type="evidence" value="ECO:0007669"/>
    <property type="project" value="InterPro"/>
</dbReference>
<evidence type="ECO:0000256" key="1">
    <source>
        <dbReference type="ARBA" id="ARBA00009275"/>
    </source>
</evidence>
<dbReference type="FunFam" id="3.20.20.140:FF:000005">
    <property type="entry name" value="TatD family hydrolase"/>
    <property type="match status" value="1"/>
</dbReference>
<dbReference type="Pfam" id="PF01026">
    <property type="entry name" value="TatD_DNase"/>
    <property type="match status" value="1"/>
</dbReference>
<dbReference type="CDD" id="cd01310">
    <property type="entry name" value="TatD_DNAse"/>
    <property type="match status" value="1"/>
</dbReference>
<dbReference type="EC" id="3.1.21.-" evidence="5"/>
<evidence type="ECO:0000256" key="4">
    <source>
        <dbReference type="PIRSR" id="PIRSR005902-1"/>
    </source>
</evidence>
<dbReference type="GO" id="GO:0046872">
    <property type="term" value="F:metal ion binding"/>
    <property type="evidence" value="ECO:0007669"/>
    <property type="project" value="UniProtKB-KW"/>
</dbReference>
<comment type="similarity">
    <text evidence="1">Belongs to the metallo-dependent hydrolases superfamily. TatD-type hydrolase family.</text>
</comment>
<dbReference type="Gene3D" id="3.20.20.140">
    <property type="entry name" value="Metal-dependent hydrolases"/>
    <property type="match status" value="1"/>
</dbReference>
<dbReference type="NCBIfam" id="TIGR00010">
    <property type="entry name" value="YchF/TatD family DNA exonuclease"/>
    <property type="match status" value="1"/>
</dbReference>
<dbReference type="EMBL" id="JACHGJ010000001">
    <property type="protein sequence ID" value="MBB6478714.1"/>
    <property type="molecule type" value="Genomic_DNA"/>
</dbReference>
<organism evidence="5 6">
    <name type="scientific">Spirochaeta isovalerica</name>
    <dbReference type="NCBI Taxonomy" id="150"/>
    <lineage>
        <taxon>Bacteria</taxon>
        <taxon>Pseudomonadati</taxon>
        <taxon>Spirochaetota</taxon>
        <taxon>Spirochaetia</taxon>
        <taxon>Spirochaetales</taxon>
        <taxon>Spirochaetaceae</taxon>
        <taxon>Spirochaeta</taxon>
    </lineage>
</organism>
<dbReference type="InterPro" id="IPR032466">
    <property type="entry name" value="Metal_Hydrolase"/>
</dbReference>
<feature type="binding site" evidence="4">
    <location>
        <position position="190"/>
    </location>
    <ligand>
        <name>a divalent metal cation</name>
        <dbReference type="ChEBI" id="CHEBI:60240"/>
        <label>1</label>
    </ligand>
</feature>
<gene>
    <name evidence="5" type="ORF">HNR50_000347</name>
</gene>
<comment type="caution">
    <text evidence="5">The sequence shown here is derived from an EMBL/GenBank/DDBJ whole genome shotgun (WGS) entry which is preliminary data.</text>
</comment>
<proteinExistence type="inferred from homology"/>
<name>A0A841R174_9SPIO</name>
<dbReference type="PANTHER" id="PTHR46124:SF2">
    <property type="entry name" value="D-AMINOACYL-TRNA DEACYLASE"/>
    <property type="match status" value="1"/>
</dbReference>
<sequence>MKDKGLDVDQLLSDVFSNGMEYILDASVNEENFSERLEYKKRFPGIFISAGIHPNDIKDIELQTNSIREQIQTGHVSAIGETGLDFHWDTVSAERQKEMFRVHIQLSKEFDLPLIVHNRLADKEILEVLKSEKASNGVIHCFSSNFHFVKKFVDLGFYISFAGNVTYKKSEEIREAVRHVPLDRILVETDAPYLAPQKKRGRLNYPGYIGYTIDCIADIFNLGADETAQLTTQNFLNLFHSREAIDGK</sequence>
<feature type="binding site" evidence="4">
    <location>
        <position position="117"/>
    </location>
    <ligand>
        <name>a divalent metal cation</name>
        <dbReference type="ChEBI" id="CHEBI:60240"/>
        <label>2</label>
    </ligand>
</feature>
<dbReference type="GO" id="GO:0016788">
    <property type="term" value="F:hydrolase activity, acting on ester bonds"/>
    <property type="evidence" value="ECO:0007669"/>
    <property type="project" value="InterPro"/>
</dbReference>
<evidence type="ECO:0000256" key="2">
    <source>
        <dbReference type="ARBA" id="ARBA00022723"/>
    </source>
</evidence>
<protein>
    <submittedName>
        <fullName evidence="5">TatD DNase family protein</fullName>
        <ecNumber evidence="5">3.1.21.-</ecNumber>
    </submittedName>
</protein>
<dbReference type="InterPro" id="IPR015991">
    <property type="entry name" value="TatD/YcfH-like"/>
</dbReference>
<feature type="binding site" evidence="4">
    <location>
        <position position="140"/>
    </location>
    <ligand>
        <name>a divalent metal cation</name>
        <dbReference type="ChEBI" id="CHEBI:60240"/>
        <label>2</label>
    </ligand>
</feature>
<keyword evidence="2 4" id="KW-0479">Metal-binding</keyword>
<reference evidence="5 6" key="1">
    <citation type="submission" date="2020-08" db="EMBL/GenBank/DDBJ databases">
        <title>Genomic Encyclopedia of Type Strains, Phase IV (KMG-IV): sequencing the most valuable type-strain genomes for metagenomic binning, comparative biology and taxonomic classification.</title>
        <authorList>
            <person name="Goeker M."/>
        </authorList>
    </citation>
    <scope>NUCLEOTIDE SEQUENCE [LARGE SCALE GENOMIC DNA]</scope>
    <source>
        <strain evidence="5 6">DSM 2461</strain>
    </source>
</reference>
<keyword evidence="6" id="KW-1185">Reference proteome</keyword>
<dbReference type="InterPro" id="IPR018228">
    <property type="entry name" value="DNase_TatD-rel_CS"/>
</dbReference>
<keyword evidence="3 5" id="KW-0378">Hydrolase</keyword>
<dbReference type="InterPro" id="IPR001130">
    <property type="entry name" value="TatD-like"/>
</dbReference>
<dbReference type="PANTHER" id="PTHR46124">
    <property type="entry name" value="D-AMINOACYL-TRNA DEACYLASE"/>
    <property type="match status" value="1"/>
</dbReference>
<evidence type="ECO:0000313" key="6">
    <source>
        <dbReference type="Proteomes" id="UP000587760"/>
    </source>
</evidence>